<evidence type="ECO:0000313" key="4">
    <source>
        <dbReference type="EMBL" id="TWE02734.1"/>
    </source>
</evidence>
<dbReference type="SUPFAM" id="SSF52172">
    <property type="entry name" value="CheY-like"/>
    <property type="match status" value="1"/>
</dbReference>
<dbReference type="Proteomes" id="UP000319671">
    <property type="component" value="Unassembled WGS sequence"/>
</dbReference>
<keyword evidence="1" id="KW-0597">Phosphoprotein</keyword>
<feature type="domain" description="HTH LytTR-type" evidence="3">
    <location>
        <begin position="144"/>
        <end position="248"/>
    </location>
</feature>
<dbReference type="RefSeq" id="WP_144564636.1">
    <property type="nucleotide sequence ID" value="NZ_VIVN01000004.1"/>
</dbReference>
<dbReference type="SMART" id="SM00850">
    <property type="entry name" value="LytTR"/>
    <property type="match status" value="1"/>
</dbReference>
<sequence>MLKAFIVDDEPLARDELSYLLKRSKQVEVAGEADCVEAALEKLKNLDIDVIFLDIQLADESGIEIASKLNQLDYPPLIVFATAFDEYALKAFELNAVDYLLKPIDEKRIQKTIDKLYKLADSSEQNIPLLSKPHSFQNERLEKLAVSIDEKIVLLHINDIVYIGTQDGKTVVATEKQKLWVNEPLVTFERKLHNTSIIRVHRAFLVNIDAIIEIEPWFNSTYNLITKSGDKVPVSRTYTKELKQLLGI</sequence>
<feature type="modified residue" description="4-aspartylphosphate" evidence="1">
    <location>
        <position position="54"/>
    </location>
</feature>
<dbReference type="InterPro" id="IPR007492">
    <property type="entry name" value="LytTR_DNA-bd_dom"/>
</dbReference>
<protein>
    <submittedName>
        <fullName evidence="4">LytTR family two component transcriptional regulator</fullName>
    </submittedName>
</protein>
<dbReference type="SMART" id="SM00448">
    <property type="entry name" value="REC"/>
    <property type="match status" value="1"/>
</dbReference>
<dbReference type="PROSITE" id="PS50110">
    <property type="entry name" value="RESPONSE_REGULATORY"/>
    <property type="match status" value="1"/>
</dbReference>
<dbReference type="EMBL" id="VIVN01000004">
    <property type="protein sequence ID" value="TWE02734.1"/>
    <property type="molecule type" value="Genomic_DNA"/>
</dbReference>
<dbReference type="PANTHER" id="PTHR37299">
    <property type="entry name" value="TRANSCRIPTIONAL REGULATOR-RELATED"/>
    <property type="match status" value="1"/>
</dbReference>
<proteinExistence type="predicted"/>
<dbReference type="InterPro" id="IPR001789">
    <property type="entry name" value="Sig_transdc_resp-reg_receiver"/>
</dbReference>
<dbReference type="AlphaFoldDB" id="A0A561DH83"/>
<keyword evidence="5" id="KW-1185">Reference proteome</keyword>
<dbReference type="Pfam" id="PF04397">
    <property type="entry name" value="LytTR"/>
    <property type="match status" value="1"/>
</dbReference>
<evidence type="ECO:0000313" key="5">
    <source>
        <dbReference type="Proteomes" id="UP000319671"/>
    </source>
</evidence>
<dbReference type="PANTHER" id="PTHR37299:SF1">
    <property type="entry name" value="STAGE 0 SPORULATION PROTEIN A HOMOLOG"/>
    <property type="match status" value="1"/>
</dbReference>
<name>A0A561DH83_9BACI</name>
<gene>
    <name evidence="4" type="ORF">FB550_104287</name>
</gene>
<dbReference type="Gene3D" id="2.20.25.10">
    <property type="match status" value="1"/>
</dbReference>
<feature type="domain" description="Response regulatory" evidence="2">
    <location>
        <begin position="3"/>
        <end position="117"/>
    </location>
</feature>
<dbReference type="GO" id="GO:0003677">
    <property type="term" value="F:DNA binding"/>
    <property type="evidence" value="ECO:0007669"/>
    <property type="project" value="InterPro"/>
</dbReference>
<dbReference type="Gene3D" id="2.40.50.40">
    <property type="match status" value="1"/>
</dbReference>
<dbReference type="Pfam" id="PF00072">
    <property type="entry name" value="Response_reg"/>
    <property type="match status" value="1"/>
</dbReference>
<dbReference type="CDD" id="cd17532">
    <property type="entry name" value="REC_LytTR_AlgR-like"/>
    <property type="match status" value="1"/>
</dbReference>
<dbReference type="InterPro" id="IPR046947">
    <property type="entry name" value="LytR-like"/>
</dbReference>
<dbReference type="InterPro" id="IPR011006">
    <property type="entry name" value="CheY-like_superfamily"/>
</dbReference>
<dbReference type="GO" id="GO:0000156">
    <property type="term" value="F:phosphorelay response regulator activity"/>
    <property type="evidence" value="ECO:0007669"/>
    <property type="project" value="InterPro"/>
</dbReference>
<comment type="caution">
    <text evidence="4">The sequence shown here is derived from an EMBL/GenBank/DDBJ whole genome shotgun (WGS) entry which is preliminary data.</text>
</comment>
<organism evidence="4 5">
    <name type="scientific">Neobacillus bataviensis</name>
    <dbReference type="NCBI Taxonomy" id="220685"/>
    <lineage>
        <taxon>Bacteria</taxon>
        <taxon>Bacillati</taxon>
        <taxon>Bacillota</taxon>
        <taxon>Bacilli</taxon>
        <taxon>Bacillales</taxon>
        <taxon>Bacillaceae</taxon>
        <taxon>Neobacillus</taxon>
    </lineage>
</organism>
<dbReference type="PROSITE" id="PS50930">
    <property type="entry name" value="HTH_LYTTR"/>
    <property type="match status" value="1"/>
</dbReference>
<evidence type="ECO:0000259" key="2">
    <source>
        <dbReference type="PROSITE" id="PS50110"/>
    </source>
</evidence>
<reference evidence="4 5" key="1">
    <citation type="submission" date="2019-06" db="EMBL/GenBank/DDBJ databases">
        <title>Sorghum-associated microbial communities from plants grown in Nebraska, USA.</title>
        <authorList>
            <person name="Schachtman D."/>
        </authorList>
    </citation>
    <scope>NUCLEOTIDE SEQUENCE [LARGE SCALE GENOMIC DNA]</scope>
    <source>
        <strain evidence="4 5">2482</strain>
    </source>
</reference>
<dbReference type="Gene3D" id="3.40.50.2300">
    <property type="match status" value="1"/>
</dbReference>
<evidence type="ECO:0000259" key="3">
    <source>
        <dbReference type="PROSITE" id="PS50930"/>
    </source>
</evidence>
<accession>A0A561DH83</accession>
<evidence type="ECO:0000256" key="1">
    <source>
        <dbReference type="PROSITE-ProRule" id="PRU00169"/>
    </source>
</evidence>